<feature type="domain" description="SCO6045-like C-terminal" evidence="1">
    <location>
        <begin position="2"/>
        <end position="74"/>
    </location>
</feature>
<comment type="caution">
    <text evidence="2">The sequence shown here is derived from an EMBL/GenBank/DDBJ whole genome shotgun (WGS) entry which is preliminary data.</text>
</comment>
<dbReference type="EMBL" id="BAAANS010000020">
    <property type="protein sequence ID" value="GAA2100415.1"/>
    <property type="molecule type" value="Genomic_DNA"/>
</dbReference>
<dbReference type="InterPro" id="IPR058711">
    <property type="entry name" value="SCO6045-like_C"/>
</dbReference>
<organism evidence="2 3">
    <name type="scientific">Kitasatospora saccharophila</name>
    <dbReference type="NCBI Taxonomy" id="407973"/>
    <lineage>
        <taxon>Bacteria</taxon>
        <taxon>Bacillati</taxon>
        <taxon>Actinomycetota</taxon>
        <taxon>Actinomycetes</taxon>
        <taxon>Kitasatosporales</taxon>
        <taxon>Streptomycetaceae</taxon>
        <taxon>Kitasatospora</taxon>
    </lineage>
</organism>
<name>A0ABN2WX69_9ACTN</name>
<keyword evidence="3" id="KW-1185">Reference proteome</keyword>
<evidence type="ECO:0000313" key="3">
    <source>
        <dbReference type="Proteomes" id="UP001500897"/>
    </source>
</evidence>
<evidence type="ECO:0000259" key="1">
    <source>
        <dbReference type="Pfam" id="PF26136"/>
    </source>
</evidence>
<accession>A0ABN2WX69</accession>
<sequence length="114" mass="12461">MAGAPAPAGFDPEQLRVQAEGLLAKRREIAAHLVPELPGLLGADFAPLFARYCAGRPLTGGHRADARAFAAWALDTRPDAAWHPGLRRLLHPTASRWSRLLPRRTRDRADRALA</sequence>
<proteinExistence type="predicted"/>
<gene>
    <name evidence="2" type="ORF">GCM10009759_33240</name>
</gene>
<dbReference type="Proteomes" id="UP001500897">
    <property type="component" value="Unassembled WGS sequence"/>
</dbReference>
<evidence type="ECO:0000313" key="2">
    <source>
        <dbReference type="EMBL" id="GAA2100415.1"/>
    </source>
</evidence>
<dbReference type="Pfam" id="PF26136">
    <property type="entry name" value="SCO6045_C"/>
    <property type="match status" value="1"/>
</dbReference>
<reference evidence="2 3" key="1">
    <citation type="journal article" date="2019" name="Int. J. Syst. Evol. Microbiol.">
        <title>The Global Catalogue of Microorganisms (GCM) 10K type strain sequencing project: providing services to taxonomists for standard genome sequencing and annotation.</title>
        <authorList>
            <consortium name="The Broad Institute Genomics Platform"/>
            <consortium name="The Broad Institute Genome Sequencing Center for Infectious Disease"/>
            <person name="Wu L."/>
            <person name="Ma J."/>
        </authorList>
    </citation>
    <scope>NUCLEOTIDE SEQUENCE [LARGE SCALE GENOMIC DNA]</scope>
    <source>
        <strain evidence="2 3">JCM 14559</strain>
    </source>
</reference>
<protein>
    <recommendedName>
        <fullName evidence="1">SCO6045-like C-terminal domain-containing protein</fullName>
    </recommendedName>
</protein>